<comment type="caution">
    <text evidence="1">The sequence shown here is derived from an EMBL/GenBank/DDBJ whole genome shotgun (WGS) entry which is preliminary data.</text>
</comment>
<reference evidence="1 2" key="1">
    <citation type="submission" date="2019-01" db="EMBL/GenBank/DDBJ databases">
        <title>Genome sequencing of the rare red list fungi Fomitopsis rosea.</title>
        <authorList>
            <person name="Buettner E."/>
            <person name="Kellner H."/>
        </authorList>
    </citation>
    <scope>NUCLEOTIDE SEQUENCE [LARGE SCALE GENOMIC DNA]</scope>
    <source>
        <strain evidence="1 2">DSM 105464</strain>
    </source>
</reference>
<accession>A0A4Y9XVE9</accession>
<gene>
    <name evidence="1" type="ORF">EVJ58_g9046</name>
</gene>
<dbReference type="InterPro" id="IPR032675">
    <property type="entry name" value="LRR_dom_sf"/>
</dbReference>
<proteinExistence type="predicted"/>
<dbReference type="SUPFAM" id="SSF52047">
    <property type="entry name" value="RNI-like"/>
    <property type="match status" value="1"/>
</dbReference>
<protein>
    <recommendedName>
        <fullName evidence="3">Leucine rich repeat (LRR) protein</fullName>
    </recommendedName>
</protein>
<organism evidence="1 2">
    <name type="scientific">Rhodofomes roseus</name>
    <dbReference type="NCBI Taxonomy" id="34475"/>
    <lineage>
        <taxon>Eukaryota</taxon>
        <taxon>Fungi</taxon>
        <taxon>Dikarya</taxon>
        <taxon>Basidiomycota</taxon>
        <taxon>Agaricomycotina</taxon>
        <taxon>Agaricomycetes</taxon>
        <taxon>Polyporales</taxon>
        <taxon>Rhodofomes</taxon>
    </lineage>
</organism>
<dbReference type="AlphaFoldDB" id="A0A4Y9XVE9"/>
<dbReference type="Gene3D" id="3.80.10.10">
    <property type="entry name" value="Ribonuclease Inhibitor"/>
    <property type="match status" value="1"/>
</dbReference>
<sequence length="434" mass="49278">MDRPVSEKERERFLWYTQCIHIINLQASRRVDPWVFFRLSQENLGMPLAPRLHTMICNQDWPYIDMVVSLLSGPSLRTLALKFNGPEWTIDDDRKLPLNRHNYAAYPLLRNVCASAPDLEKLTVYMCAYPGLLHPIGGMKRLRVLDLSLVWTPINMELVRQLAQLEQLEELALHNSFDGRNLGPCEGFKSVTKLIIRGGIRTIPPLLQALPDLHLRELHLNSPVIEELRPLQKLVSALSLASRESIESVRMDSLTAGRSLTSAPVSTLIAPFFALPNIRSFYLRADDPLCIADDDLRVIGGKWAKLEDLRLVCNASSTHATAVAPTMQGIIELANLCTQLDHVRFSSVIPSESLGFINPHWVEGVRELPLDIQVPDCDIHDVHQVARVLWWIFRGLHVPNLDRLAFKKWAAVLDGIARLETERRDRGATQRWSM</sequence>
<dbReference type="Proteomes" id="UP000298390">
    <property type="component" value="Unassembled WGS sequence"/>
</dbReference>
<dbReference type="EMBL" id="SEKV01000736">
    <property type="protein sequence ID" value="TFY54120.1"/>
    <property type="molecule type" value="Genomic_DNA"/>
</dbReference>
<evidence type="ECO:0000313" key="1">
    <source>
        <dbReference type="EMBL" id="TFY54120.1"/>
    </source>
</evidence>
<evidence type="ECO:0008006" key="3">
    <source>
        <dbReference type="Google" id="ProtNLM"/>
    </source>
</evidence>
<evidence type="ECO:0000313" key="2">
    <source>
        <dbReference type="Proteomes" id="UP000298390"/>
    </source>
</evidence>
<name>A0A4Y9XVE9_9APHY</name>